<evidence type="ECO:0000313" key="4">
    <source>
        <dbReference type="Proteomes" id="UP000694866"/>
    </source>
</evidence>
<dbReference type="Proteomes" id="UP000694866">
    <property type="component" value="Unplaced"/>
</dbReference>
<dbReference type="KEGG" id="fas:105263485"/>
<dbReference type="AlphaFoldDB" id="A0A9R1SVS0"/>
<dbReference type="GeneID" id="105263485"/>
<dbReference type="Pfam" id="PF08610">
    <property type="entry name" value="Pex16"/>
    <property type="match status" value="1"/>
</dbReference>
<keyword evidence="3" id="KW-0962">Peroxisome biogenesis</keyword>
<dbReference type="GO" id="GO:0005778">
    <property type="term" value="C:peroxisomal membrane"/>
    <property type="evidence" value="ECO:0007669"/>
    <property type="project" value="UniProtKB-SubCell"/>
</dbReference>
<proteinExistence type="inferred from homology"/>
<dbReference type="RefSeq" id="XP_011298026.1">
    <property type="nucleotide sequence ID" value="XM_011299724.1"/>
</dbReference>
<accession>A0A9R1SVS0</accession>
<evidence type="ECO:0000256" key="2">
    <source>
        <dbReference type="ARBA" id="ARBA00018577"/>
    </source>
</evidence>
<dbReference type="RefSeq" id="XP_011298035.1">
    <property type="nucleotide sequence ID" value="XM_011299733.1"/>
</dbReference>
<protein>
    <recommendedName>
        <fullName evidence="2 3">Peroxisomal membrane protein PEX16</fullName>
    </recommendedName>
</protein>
<dbReference type="PANTHER" id="PTHR13299:SF0">
    <property type="entry name" value="PEROXISOMAL MEMBRANE PROTEIN PEX16"/>
    <property type="match status" value="1"/>
</dbReference>
<evidence type="ECO:0000256" key="1">
    <source>
        <dbReference type="ARBA" id="ARBA00009505"/>
    </source>
</evidence>
<evidence type="ECO:0000256" key="3">
    <source>
        <dbReference type="RuleBase" id="RU365003"/>
    </source>
</evidence>
<dbReference type="OrthoDB" id="2021143at2759"/>
<dbReference type="CTD" id="9409"/>
<gene>
    <name evidence="5 6" type="primary">Pex16</name>
</gene>
<evidence type="ECO:0000313" key="6">
    <source>
        <dbReference type="RefSeq" id="XP_011298035.1"/>
    </source>
</evidence>
<dbReference type="GO" id="GO:0007031">
    <property type="term" value="P:peroxisome organization"/>
    <property type="evidence" value="ECO:0007669"/>
    <property type="project" value="UniProtKB-KW"/>
</dbReference>
<reference evidence="5 6" key="1">
    <citation type="submission" date="2025-04" db="UniProtKB">
        <authorList>
            <consortium name="RefSeq"/>
        </authorList>
    </citation>
    <scope>IDENTIFICATION</scope>
    <source>
        <strain evidence="5 6">USDA-PBARC FA_bdor</strain>
        <tissue evidence="5 6">Whole organism</tissue>
    </source>
</reference>
<sequence length="342" mass="39415">MVIQSLPASVRPYLEAYMQWITTKPQVISDIESTVRCLSYFTAGRFGSSSLTSELIYSVPNLLILLNDHLLYTAKYTHLNLPQFQSQIKIWLTIIEYTEALIEVGAKKLWGERGKWLLILVVQLFKSVMRLILVHHDKERITITPIPPLNREKLSSLTFMTLGNLAVPLQHSVGFRLGRSGTFVRSVNASGPIQSRIWAPLKPENEDTVTESPVTKRNLLIAETLYIMKPIIHLTTFVMKGNKNWLPWVTALTLDLVSLHLISKETKHTVYTKEEKEEITRRRISLLLYILRSPFYDSCSKARIFALLDGLSNNIPLARFVAEPIAKYLPHWQKTYFYMWSR</sequence>
<dbReference type="PANTHER" id="PTHR13299">
    <property type="entry name" value="PEROXISOMAL MEMBRANE PROTEIN PEX16"/>
    <property type="match status" value="1"/>
</dbReference>
<accession>A0A9R1SVS7</accession>
<comment type="subcellular location">
    <subcellularLocation>
        <location evidence="3">Peroxisome membrane</location>
    </subcellularLocation>
</comment>
<organism evidence="4 5">
    <name type="scientific">Fopius arisanus</name>
    <dbReference type="NCBI Taxonomy" id="64838"/>
    <lineage>
        <taxon>Eukaryota</taxon>
        <taxon>Metazoa</taxon>
        <taxon>Ecdysozoa</taxon>
        <taxon>Arthropoda</taxon>
        <taxon>Hexapoda</taxon>
        <taxon>Insecta</taxon>
        <taxon>Pterygota</taxon>
        <taxon>Neoptera</taxon>
        <taxon>Endopterygota</taxon>
        <taxon>Hymenoptera</taxon>
        <taxon>Apocrita</taxon>
        <taxon>Ichneumonoidea</taxon>
        <taxon>Braconidae</taxon>
        <taxon>Opiinae</taxon>
        <taxon>Fopius</taxon>
    </lineage>
</organism>
<evidence type="ECO:0000313" key="5">
    <source>
        <dbReference type="RefSeq" id="XP_011298026.1"/>
    </source>
</evidence>
<keyword evidence="3" id="KW-0576">Peroxisome</keyword>
<comment type="similarity">
    <text evidence="1 3">Belongs to the peroxin-16 family.</text>
</comment>
<dbReference type="InterPro" id="IPR013919">
    <property type="entry name" value="Pex16"/>
</dbReference>
<name>A0A9R1SVS0_9HYME</name>
<keyword evidence="4" id="KW-1185">Reference proteome</keyword>